<feature type="region of interest" description="Disordered" evidence="1">
    <location>
        <begin position="193"/>
        <end position="214"/>
    </location>
</feature>
<evidence type="ECO:0000313" key="4">
    <source>
        <dbReference type="Proteomes" id="UP001497444"/>
    </source>
</evidence>
<name>A0ABP0VZF7_9BRYO</name>
<evidence type="ECO:0000256" key="1">
    <source>
        <dbReference type="SAM" id="MobiDB-lite"/>
    </source>
</evidence>
<dbReference type="Pfam" id="PF05699">
    <property type="entry name" value="Dimer_Tnp_hAT"/>
    <property type="match status" value="1"/>
</dbReference>
<dbReference type="SUPFAM" id="SSF53098">
    <property type="entry name" value="Ribonuclease H-like"/>
    <property type="match status" value="1"/>
</dbReference>
<gene>
    <name evidence="3" type="ORF">CSSPJE1EN1_LOCUS5187</name>
</gene>
<dbReference type="Proteomes" id="UP001497444">
    <property type="component" value="Chromosome 12"/>
</dbReference>
<feature type="compositionally biased region" description="Acidic residues" evidence="1">
    <location>
        <begin position="199"/>
        <end position="214"/>
    </location>
</feature>
<sequence>MLQSVSAELDESTELMKKRKQEDRAKKIFEELLDELIRLLHYFKLASKSLEPFNTPTLHLVGMWLAKLKAHLQLRDEPVTVKGASSEKMTIPANSEDIAPIKVRLLEQLEEKFFLKPLHAATAYLDPLQKNCLKDYGFTQELIDQGLVYLKDIMRKVSPPKPPTASMSSGMRQRPPVVKKNLVKRSRTVFVHAGPSRDDSDEELEDDTEPTEESQLEARINQELAEYCMFKASKSDKEVLLQLDTRKRAREDGDVKHDVGLLPWWRVKSDKFPILARVVCAILCIPAFNSMSECTFSSVGNTHSNKRSGLHPSTLNALLFLRSNQDLDHK</sequence>
<organism evidence="3 4">
    <name type="scientific">Sphagnum jensenii</name>
    <dbReference type="NCBI Taxonomy" id="128206"/>
    <lineage>
        <taxon>Eukaryota</taxon>
        <taxon>Viridiplantae</taxon>
        <taxon>Streptophyta</taxon>
        <taxon>Embryophyta</taxon>
        <taxon>Bryophyta</taxon>
        <taxon>Sphagnophytina</taxon>
        <taxon>Sphagnopsida</taxon>
        <taxon>Sphagnales</taxon>
        <taxon>Sphagnaceae</taxon>
        <taxon>Sphagnum</taxon>
    </lineage>
</organism>
<proteinExistence type="predicted"/>
<accession>A0ABP0VZF7</accession>
<dbReference type="InterPro" id="IPR008906">
    <property type="entry name" value="HATC_C_dom"/>
</dbReference>
<dbReference type="PANTHER" id="PTHR23272:SF184">
    <property type="entry name" value="OS03G0311250 PROTEIN"/>
    <property type="match status" value="1"/>
</dbReference>
<evidence type="ECO:0000313" key="3">
    <source>
        <dbReference type="EMBL" id="CAK9259709.1"/>
    </source>
</evidence>
<dbReference type="EMBL" id="OZ020107">
    <property type="protein sequence ID" value="CAK9259709.1"/>
    <property type="molecule type" value="Genomic_DNA"/>
</dbReference>
<feature type="domain" description="HAT C-terminal dimerisation" evidence="2">
    <location>
        <begin position="257"/>
        <end position="324"/>
    </location>
</feature>
<protein>
    <recommendedName>
        <fullName evidence="2">HAT C-terminal dimerisation domain-containing protein</fullName>
    </recommendedName>
</protein>
<dbReference type="InterPro" id="IPR012337">
    <property type="entry name" value="RNaseH-like_sf"/>
</dbReference>
<reference evidence="3" key="1">
    <citation type="submission" date="2024-02" db="EMBL/GenBank/DDBJ databases">
        <authorList>
            <consortium name="ELIXIR-Norway"/>
            <consortium name="Elixir Norway"/>
        </authorList>
    </citation>
    <scope>NUCLEOTIDE SEQUENCE</scope>
</reference>
<dbReference type="PANTHER" id="PTHR23272">
    <property type="entry name" value="BED FINGER-RELATED"/>
    <property type="match status" value="1"/>
</dbReference>
<evidence type="ECO:0000259" key="2">
    <source>
        <dbReference type="Pfam" id="PF05699"/>
    </source>
</evidence>
<keyword evidence="4" id="KW-1185">Reference proteome</keyword>